<dbReference type="GO" id="GO:0005524">
    <property type="term" value="F:ATP binding"/>
    <property type="evidence" value="ECO:0007669"/>
    <property type="project" value="UniProtKB-UniRule"/>
</dbReference>
<feature type="region of interest" description="Disordered" evidence="11">
    <location>
        <begin position="1128"/>
        <end position="1249"/>
    </location>
</feature>
<feature type="compositionally biased region" description="Basic residues" evidence="11">
    <location>
        <begin position="1156"/>
        <end position="1168"/>
    </location>
</feature>
<evidence type="ECO:0000256" key="1">
    <source>
        <dbReference type="ARBA" id="ARBA00011738"/>
    </source>
</evidence>
<sequence>MADNDRESVRVAVNVRPLITPELLLGCTDCITLIPGEPQVQIGSHAFTFDYVFGNGAIPCSQIFDDCVSPLIDGLFKGYNATVLAYGQTGSGKTYTMGTNYNGQDTCSGIIPQVMRTIFSRVESLKASSEYLIRVSFIEIFKEEVFDLLDPTPPALTSAKPSGLSRVPIQIRETLNGGITLSGVTEPAVRSKEEMASFLARGSLSRATASTNMNAQSSRSHAIFTISMEQRRIVRCPTGSSDDPGDDILSAKLHLVDLAGSERAKRTGADGMRLKEGIHINKGLLALGNVISALGDEKKRKEGGHVPYRDSKLTRLLQDSLGGNSKTVMIACISPADTNAEETLNTLKYANRARNIQNKAVINRDPASAQMQQMRSQIEQLQAELLYYRGDSSVSFEELQILKHKISLLEASKEELQRELRECSINCEHLSRRAMDAQVEKDKLIMKIEAAKNGKSWDDIDSEGNQELGLVQSYVSKIQELEGELARLQNSNNMKRNGFPDSFDSDDEVMLLKNDYFSTLAELSSVSDGKETTGDEKELEEKELEHSSLQETLDRELKELDKKLQQKEAEMKFFAGGETTVLKQHYEKKVLELEHEKKVLQKEIEDLRHKLGNISSSTSDDGSQKLKEDYLQKLNVLESQVSALKKKQEAQAQLLRQKQKSDEAAKRLQDEIQRIKSQKVQLQNKIKQESEQFRMWKASREKEVLQLKKEGRRNEYEMHKLLALNQRQKMVLQRKTEEAATATKRLKELLESRKTASRESSAAGNSNTAGAQRALMQGIEHELEVIVRVHEVRSQYERQMEERTKMAQEIAKLKEEAEMLKKNSMGACPETMSPGARNSRIFALENMLATSSSALVSMASQLSEAEERERIFSGRGRWSQVRSPAELKNLTNYLFNIASSSRCMVWDREIDCREKDSEIKELKEKVVKLNSLVRQMEKQNADLVYQMQQVQNNAGRTYDLRQGPRASGFFKFGGNTAELLEDMDTSESEHNSDEESSDDEWVNSMFLVKKRNSRMGGRSGSNSHSLDKDDGGSLNMEEGSTDTKEKPTTGICCSCSKHSFCKTMKCECRASGGSCSSSCGCTWKKCSNRDGDKVVDDVSDGNCSLPDQLGYDTDLASQGAALLQSALAKVPTEQNEENASRRKPLADIGNTDAKSKAPRSNKRKKWRKSVIQLVPVAPSSTAVEETEPTNNRAEANVPLRLPRAMRSNINLLRERNTEPAVQKESGADPARRSPVRRRNKSEEKENLDV</sequence>
<evidence type="ECO:0000256" key="11">
    <source>
        <dbReference type="SAM" id="MobiDB-lite"/>
    </source>
</evidence>
<comment type="similarity">
    <text evidence="8">Belongs to the TRAFAC class myosin-kinesin ATPase superfamily. Kinesin family. KIN-4 subfamily.</text>
</comment>
<evidence type="ECO:0000256" key="10">
    <source>
        <dbReference type="SAM" id="Coils"/>
    </source>
</evidence>
<dbReference type="GO" id="GO:0071555">
    <property type="term" value="P:cell wall organization"/>
    <property type="evidence" value="ECO:0007669"/>
    <property type="project" value="UniProtKB-KW"/>
</dbReference>
<keyword evidence="4 9" id="KW-0067">ATP-binding</keyword>
<dbReference type="FunFam" id="3.40.850.10:FF:000032">
    <property type="entry name" value="kinesin-like protein KIN-4A isoform X1"/>
    <property type="match status" value="1"/>
</dbReference>
<dbReference type="PRINTS" id="PR00380">
    <property type="entry name" value="KINESINHEAVY"/>
</dbReference>
<feature type="compositionally biased region" description="Polar residues" evidence="11">
    <location>
        <begin position="1178"/>
        <end position="1193"/>
    </location>
</feature>
<evidence type="ECO:0000259" key="12">
    <source>
        <dbReference type="PROSITE" id="PS50067"/>
    </source>
</evidence>
<dbReference type="Gene3D" id="3.40.850.10">
    <property type="entry name" value="Kinesin motor domain"/>
    <property type="match status" value="1"/>
</dbReference>
<organism evidence="13 14">
    <name type="scientific">Saponaria officinalis</name>
    <name type="common">Common soapwort</name>
    <name type="synonym">Lychnis saponaria</name>
    <dbReference type="NCBI Taxonomy" id="3572"/>
    <lineage>
        <taxon>Eukaryota</taxon>
        <taxon>Viridiplantae</taxon>
        <taxon>Streptophyta</taxon>
        <taxon>Embryophyta</taxon>
        <taxon>Tracheophyta</taxon>
        <taxon>Spermatophyta</taxon>
        <taxon>Magnoliopsida</taxon>
        <taxon>eudicotyledons</taxon>
        <taxon>Gunneridae</taxon>
        <taxon>Pentapetalae</taxon>
        <taxon>Caryophyllales</taxon>
        <taxon>Caryophyllaceae</taxon>
        <taxon>Caryophylleae</taxon>
        <taxon>Saponaria</taxon>
    </lineage>
</organism>
<evidence type="ECO:0000256" key="9">
    <source>
        <dbReference type="PROSITE-ProRule" id="PRU00283"/>
    </source>
</evidence>
<dbReference type="EMBL" id="JBDFQZ010000003">
    <property type="protein sequence ID" value="KAK9743482.1"/>
    <property type="molecule type" value="Genomic_DNA"/>
</dbReference>
<evidence type="ECO:0000256" key="3">
    <source>
        <dbReference type="ARBA" id="ARBA00022741"/>
    </source>
</evidence>
<proteinExistence type="inferred from homology"/>
<keyword evidence="14" id="KW-1185">Reference proteome</keyword>
<dbReference type="GO" id="GO:0008017">
    <property type="term" value="F:microtubule binding"/>
    <property type="evidence" value="ECO:0007669"/>
    <property type="project" value="InterPro"/>
</dbReference>
<dbReference type="GO" id="GO:0055028">
    <property type="term" value="C:cortical microtubule"/>
    <property type="evidence" value="ECO:0007669"/>
    <property type="project" value="UniProtKB-ARBA"/>
</dbReference>
<gene>
    <name evidence="13" type="ORF">RND81_03G242300</name>
</gene>
<dbReference type="InterPro" id="IPR001752">
    <property type="entry name" value="Kinesin_motor_dom"/>
</dbReference>
<feature type="compositionally biased region" description="Basic and acidic residues" evidence="11">
    <location>
        <begin position="528"/>
        <end position="550"/>
    </location>
</feature>
<reference evidence="13" key="1">
    <citation type="submission" date="2024-03" db="EMBL/GenBank/DDBJ databases">
        <title>WGS assembly of Saponaria officinalis var. Norfolk2.</title>
        <authorList>
            <person name="Jenkins J."/>
            <person name="Shu S."/>
            <person name="Grimwood J."/>
            <person name="Barry K."/>
            <person name="Goodstein D."/>
            <person name="Schmutz J."/>
            <person name="Leebens-Mack J."/>
            <person name="Osbourn A."/>
        </authorList>
    </citation>
    <scope>NUCLEOTIDE SEQUENCE [LARGE SCALE GENOMIC DNA]</scope>
    <source>
        <strain evidence="13">JIC</strain>
    </source>
</reference>
<feature type="region of interest" description="Disordered" evidence="11">
    <location>
        <begin position="525"/>
        <end position="550"/>
    </location>
</feature>
<dbReference type="GO" id="GO:0007052">
    <property type="term" value="P:mitotic spindle organization"/>
    <property type="evidence" value="ECO:0007669"/>
    <property type="project" value="TreeGrafter"/>
</dbReference>
<dbReference type="PANTHER" id="PTHR47969:SF6">
    <property type="entry name" value="KINESIN-LIKE PROTEIN KIN-4C"/>
    <property type="match status" value="1"/>
</dbReference>
<feature type="coiled-coil region" evidence="10">
    <location>
        <begin position="471"/>
        <end position="498"/>
    </location>
</feature>
<feature type="coiled-coil region" evidence="10">
    <location>
        <begin position="912"/>
        <end position="953"/>
    </location>
</feature>
<dbReference type="SMART" id="SM00129">
    <property type="entry name" value="KISc"/>
    <property type="match status" value="1"/>
</dbReference>
<keyword evidence="5 10" id="KW-0175">Coiled coil</keyword>
<dbReference type="InterPro" id="IPR027417">
    <property type="entry name" value="P-loop_NTPase"/>
</dbReference>
<evidence type="ECO:0000256" key="5">
    <source>
        <dbReference type="ARBA" id="ARBA00023054"/>
    </source>
</evidence>
<dbReference type="PANTHER" id="PTHR47969">
    <property type="entry name" value="CHROMOSOME-ASSOCIATED KINESIN KIF4A-RELATED"/>
    <property type="match status" value="1"/>
</dbReference>
<evidence type="ECO:0000256" key="8">
    <source>
        <dbReference type="ARBA" id="ARBA00061175"/>
    </source>
</evidence>
<dbReference type="PROSITE" id="PS50067">
    <property type="entry name" value="KINESIN_MOTOR_2"/>
    <property type="match status" value="1"/>
</dbReference>
<feature type="compositionally biased region" description="Low complexity" evidence="11">
    <location>
        <begin position="1014"/>
        <end position="1024"/>
    </location>
</feature>
<dbReference type="SMART" id="SM01114">
    <property type="entry name" value="CXC"/>
    <property type="match status" value="1"/>
</dbReference>
<comment type="subunit">
    <text evidence="1">Homodimer.</text>
</comment>
<dbReference type="GO" id="GO:0003777">
    <property type="term" value="F:microtubule motor activity"/>
    <property type="evidence" value="ECO:0007669"/>
    <property type="project" value="InterPro"/>
</dbReference>
<dbReference type="Pfam" id="PF00225">
    <property type="entry name" value="Kinesin"/>
    <property type="match status" value="1"/>
</dbReference>
<feature type="compositionally biased region" description="Basic and acidic residues" evidence="11">
    <location>
        <begin position="1240"/>
        <end position="1249"/>
    </location>
</feature>
<accession>A0AAW1MBM1</accession>
<dbReference type="AlphaFoldDB" id="A0AAW1MBM1"/>
<keyword evidence="6 9" id="KW-0505">Motor protein</keyword>
<protein>
    <recommendedName>
        <fullName evidence="12">Kinesin motor domain-containing protein</fullName>
    </recommendedName>
</protein>
<dbReference type="SUPFAM" id="SSF52540">
    <property type="entry name" value="P-loop containing nucleoside triphosphate hydrolases"/>
    <property type="match status" value="1"/>
</dbReference>
<keyword evidence="2" id="KW-0493">Microtubule</keyword>
<feature type="domain" description="Kinesin motor" evidence="12">
    <location>
        <begin position="8"/>
        <end position="356"/>
    </location>
</feature>
<feature type="coiled-coil region" evidence="10">
    <location>
        <begin position="364"/>
        <end position="433"/>
    </location>
</feature>
<feature type="region of interest" description="Disordered" evidence="11">
    <location>
        <begin position="1012"/>
        <end position="1047"/>
    </location>
</feature>
<name>A0AAW1MBM1_SAPOF</name>
<evidence type="ECO:0000256" key="6">
    <source>
        <dbReference type="ARBA" id="ARBA00023175"/>
    </source>
</evidence>
<dbReference type="GO" id="GO:0051231">
    <property type="term" value="P:spindle elongation"/>
    <property type="evidence" value="ECO:0007669"/>
    <property type="project" value="TreeGrafter"/>
</dbReference>
<evidence type="ECO:0000256" key="4">
    <source>
        <dbReference type="ARBA" id="ARBA00022840"/>
    </source>
</evidence>
<feature type="coiled-coil region" evidence="10">
    <location>
        <begin position="796"/>
        <end position="823"/>
    </location>
</feature>
<dbReference type="InterPro" id="IPR033467">
    <property type="entry name" value="Tesmin/TSO1-like_CXC"/>
</dbReference>
<evidence type="ECO:0000256" key="7">
    <source>
        <dbReference type="ARBA" id="ARBA00023316"/>
    </source>
</evidence>
<evidence type="ECO:0000313" key="13">
    <source>
        <dbReference type="EMBL" id="KAK9743482.1"/>
    </source>
</evidence>
<dbReference type="InterPro" id="IPR036961">
    <property type="entry name" value="Kinesin_motor_dom_sf"/>
</dbReference>
<evidence type="ECO:0000313" key="14">
    <source>
        <dbReference type="Proteomes" id="UP001443914"/>
    </source>
</evidence>
<dbReference type="InterPro" id="IPR019821">
    <property type="entry name" value="Kinesin_motor_CS"/>
</dbReference>
<keyword evidence="3 9" id="KW-0547">Nucleotide-binding</keyword>
<keyword evidence="7" id="KW-0961">Cell wall biogenesis/degradation</keyword>
<dbReference type="Proteomes" id="UP001443914">
    <property type="component" value="Unassembled WGS sequence"/>
</dbReference>
<comment type="caution">
    <text evidence="13">The sequence shown here is derived from an EMBL/GenBank/DDBJ whole genome shotgun (WGS) entry which is preliminary data.</text>
</comment>
<feature type="region of interest" description="Disordered" evidence="11">
    <location>
        <begin position="983"/>
        <end position="1002"/>
    </location>
</feature>
<dbReference type="PROSITE" id="PS00411">
    <property type="entry name" value="KINESIN_MOTOR_1"/>
    <property type="match status" value="1"/>
</dbReference>
<feature type="binding site" evidence="9">
    <location>
        <begin position="87"/>
        <end position="94"/>
    </location>
    <ligand>
        <name>ATP</name>
        <dbReference type="ChEBI" id="CHEBI:30616"/>
    </ligand>
</feature>
<dbReference type="GO" id="GO:0007018">
    <property type="term" value="P:microtubule-based movement"/>
    <property type="evidence" value="ECO:0007669"/>
    <property type="project" value="InterPro"/>
</dbReference>
<dbReference type="GO" id="GO:0005875">
    <property type="term" value="C:microtubule associated complex"/>
    <property type="evidence" value="ECO:0007669"/>
    <property type="project" value="TreeGrafter"/>
</dbReference>
<dbReference type="InterPro" id="IPR027640">
    <property type="entry name" value="Kinesin-like_fam"/>
</dbReference>
<evidence type="ECO:0000256" key="2">
    <source>
        <dbReference type="ARBA" id="ARBA00022701"/>
    </source>
</evidence>
<feature type="coiled-coil region" evidence="10">
    <location>
        <begin position="732"/>
        <end position="759"/>
    </location>
</feature>
<dbReference type="Pfam" id="PF25764">
    <property type="entry name" value="KIF21A_4th"/>
    <property type="match status" value="1"/>
</dbReference>
<dbReference type="CDD" id="cd01372">
    <property type="entry name" value="KISc_KIF4"/>
    <property type="match status" value="1"/>
</dbReference>